<organism evidence="1">
    <name type="scientific">virus sp. ctd0M1</name>
    <dbReference type="NCBI Taxonomy" id="2827993"/>
    <lineage>
        <taxon>Viruses</taxon>
    </lineage>
</organism>
<accession>A0A8S5RDE8</accession>
<evidence type="ECO:0000313" key="1">
    <source>
        <dbReference type="EMBL" id="DAE29438.1"/>
    </source>
</evidence>
<dbReference type="EMBL" id="BK059094">
    <property type="protein sequence ID" value="DAE29438.1"/>
    <property type="molecule type" value="Genomic_DNA"/>
</dbReference>
<protein>
    <submittedName>
        <fullName evidence="1">Uncharacterized protein</fullName>
    </submittedName>
</protein>
<name>A0A8S5RDE8_9VIRU</name>
<reference evidence="1" key="1">
    <citation type="journal article" date="2021" name="Proc. Natl. Acad. Sci. U.S.A.">
        <title>A Catalog of Tens of Thousands of Viruses from Human Metagenomes Reveals Hidden Associations with Chronic Diseases.</title>
        <authorList>
            <person name="Tisza M.J."/>
            <person name="Buck C.B."/>
        </authorList>
    </citation>
    <scope>NUCLEOTIDE SEQUENCE</scope>
    <source>
        <strain evidence="1">Ctd0M1</strain>
    </source>
</reference>
<sequence>MRQNDFDEAILAVVKGCNITASIKRLYDAGEIDSKELAALVGKFITLADYNKILGIE</sequence>
<proteinExistence type="predicted"/>